<dbReference type="AlphaFoldDB" id="A0A392U3D2"/>
<proteinExistence type="predicted"/>
<accession>A0A392U3D2</accession>
<dbReference type="EMBL" id="LXQA010706817">
    <property type="protein sequence ID" value="MCI67010.1"/>
    <property type="molecule type" value="Genomic_DNA"/>
</dbReference>
<name>A0A392U3D2_9FABA</name>
<comment type="caution">
    <text evidence="1">The sequence shown here is derived from an EMBL/GenBank/DDBJ whole genome shotgun (WGS) entry which is preliminary data.</text>
</comment>
<protein>
    <submittedName>
        <fullName evidence="1">Uncharacterized protein</fullName>
    </submittedName>
</protein>
<sequence>ATPPRFHPSGVVQAAATDCFYAIHMRFRVFRDRRLSATVVAT</sequence>
<evidence type="ECO:0000313" key="2">
    <source>
        <dbReference type="Proteomes" id="UP000265520"/>
    </source>
</evidence>
<feature type="non-terminal residue" evidence="1">
    <location>
        <position position="1"/>
    </location>
</feature>
<evidence type="ECO:0000313" key="1">
    <source>
        <dbReference type="EMBL" id="MCI67010.1"/>
    </source>
</evidence>
<keyword evidence="2" id="KW-1185">Reference proteome</keyword>
<dbReference type="Proteomes" id="UP000265520">
    <property type="component" value="Unassembled WGS sequence"/>
</dbReference>
<organism evidence="1 2">
    <name type="scientific">Trifolium medium</name>
    <dbReference type="NCBI Taxonomy" id="97028"/>
    <lineage>
        <taxon>Eukaryota</taxon>
        <taxon>Viridiplantae</taxon>
        <taxon>Streptophyta</taxon>
        <taxon>Embryophyta</taxon>
        <taxon>Tracheophyta</taxon>
        <taxon>Spermatophyta</taxon>
        <taxon>Magnoliopsida</taxon>
        <taxon>eudicotyledons</taxon>
        <taxon>Gunneridae</taxon>
        <taxon>Pentapetalae</taxon>
        <taxon>rosids</taxon>
        <taxon>fabids</taxon>
        <taxon>Fabales</taxon>
        <taxon>Fabaceae</taxon>
        <taxon>Papilionoideae</taxon>
        <taxon>50 kb inversion clade</taxon>
        <taxon>NPAAA clade</taxon>
        <taxon>Hologalegina</taxon>
        <taxon>IRL clade</taxon>
        <taxon>Trifolieae</taxon>
        <taxon>Trifolium</taxon>
    </lineage>
</organism>
<reference evidence="1 2" key="1">
    <citation type="journal article" date="2018" name="Front. Plant Sci.">
        <title>Red Clover (Trifolium pratense) and Zigzag Clover (T. medium) - A Picture of Genomic Similarities and Differences.</title>
        <authorList>
            <person name="Dluhosova J."/>
            <person name="Istvanek J."/>
            <person name="Nedelnik J."/>
            <person name="Repkova J."/>
        </authorList>
    </citation>
    <scope>NUCLEOTIDE SEQUENCE [LARGE SCALE GENOMIC DNA]</scope>
    <source>
        <strain evidence="2">cv. 10/8</strain>
        <tissue evidence="1">Leaf</tissue>
    </source>
</reference>